<reference evidence="14 15" key="1">
    <citation type="journal article" date="2007" name="Nature">
        <title>Evolution of genes and genomes on the Drosophila phylogeny.</title>
        <authorList>
            <consortium name="Drosophila 12 Genomes Consortium"/>
            <person name="Clark A.G."/>
            <person name="Eisen M.B."/>
            <person name="Smith D.R."/>
            <person name="Bergman C.M."/>
            <person name="Oliver B."/>
            <person name="Markow T.A."/>
            <person name="Kaufman T.C."/>
            <person name="Kellis M."/>
            <person name="Gelbart W."/>
            <person name="Iyer V.N."/>
            <person name="Pollard D.A."/>
            <person name="Sackton T.B."/>
            <person name="Larracuente A.M."/>
            <person name="Singh N.D."/>
            <person name="Abad J.P."/>
            <person name="Abt D.N."/>
            <person name="Adryan B."/>
            <person name="Aguade M."/>
            <person name="Akashi H."/>
            <person name="Anderson W.W."/>
            <person name="Aquadro C.F."/>
            <person name="Ardell D.H."/>
            <person name="Arguello R."/>
            <person name="Artieri C.G."/>
            <person name="Barbash D.A."/>
            <person name="Barker D."/>
            <person name="Barsanti P."/>
            <person name="Batterham P."/>
            <person name="Batzoglou S."/>
            <person name="Begun D."/>
            <person name="Bhutkar A."/>
            <person name="Blanco E."/>
            <person name="Bosak S.A."/>
            <person name="Bradley R.K."/>
            <person name="Brand A.D."/>
            <person name="Brent M.R."/>
            <person name="Brooks A.N."/>
            <person name="Brown R.H."/>
            <person name="Butlin R.K."/>
            <person name="Caggese C."/>
            <person name="Calvi B.R."/>
            <person name="Bernardo de Carvalho A."/>
            <person name="Caspi A."/>
            <person name="Castrezana S."/>
            <person name="Celniker S.E."/>
            <person name="Chang J.L."/>
            <person name="Chapple C."/>
            <person name="Chatterji S."/>
            <person name="Chinwalla A."/>
            <person name="Civetta A."/>
            <person name="Clifton S.W."/>
            <person name="Comeron J.M."/>
            <person name="Costello J.C."/>
            <person name="Coyne J.A."/>
            <person name="Daub J."/>
            <person name="David R.G."/>
            <person name="Delcher A.L."/>
            <person name="Delehaunty K."/>
            <person name="Do C.B."/>
            <person name="Ebling H."/>
            <person name="Edwards K."/>
            <person name="Eickbush T."/>
            <person name="Evans J.D."/>
            <person name="Filipski A."/>
            <person name="Findeiss S."/>
            <person name="Freyhult E."/>
            <person name="Fulton L."/>
            <person name="Fulton R."/>
            <person name="Garcia A.C."/>
            <person name="Gardiner A."/>
            <person name="Garfield D.A."/>
            <person name="Garvin B.E."/>
            <person name="Gibson G."/>
            <person name="Gilbert D."/>
            <person name="Gnerre S."/>
            <person name="Godfrey J."/>
            <person name="Good R."/>
            <person name="Gotea V."/>
            <person name="Gravely B."/>
            <person name="Greenberg A.J."/>
            <person name="Griffiths-Jones S."/>
            <person name="Gross S."/>
            <person name="Guigo R."/>
            <person name="Gustafson E.A."/>
            <person name="Haerty W."/>
            <person name="Hahn M.W."/>
            <person name="Halligan D.L."/>
            <person name="Halpern A.L."/>
            <person name="Halter G.M."/>
            <person name="Han M.V."/>
            <person name="Heger A."/>
            <person name="Hillier L."/>
            <person name="Hinrichs A.S."/>
            <person name="Holmes I."/>
            <person name="Hoskins R.A."/>
            <person name="Hubisz M.J."/>
            <person name="Hultmark D."/>
            <person name="Huntley M.A."/>
            <person name="Jaffe D.B."/>
            <person name="Jagadeeshan S."/>
            <person name="Jeck W.R."/>
            <person name="Johnson J."/>
            <person name="Jones C.D."/>
            <person name="Jordan W.C."/>
            <person name="Karpen G.H."/>
            <person name="Kataoka E."/>
            <person name="Keightley P.D."/>
            <person name="Kheradpour P."/>
            <person name="Kirkness E.F."/>
            <person name="Koerich L.B."/>
            <person name="Kristiansen K."/>
            <person name="Kudrna D."/>
            <person name="Kulathinal R.J."/>
            <person name="Kumar S."/>
            <person name="Kwok R."/>
            <person name="Lander E."/>
            <person name="Langley C.H."/>
            <person name="Lapoint R."/>
            <person name="Lazzaro B.P."/>
            <person name="Lee S.J."/>
            <person name="Levesque L."/>
            <person name="Li R."/>
            <person name="Lin C.F."/>
            <person name="Lin M.F."/>
            <person name="Lindblad-Toh K."/>
            <person name="Llopart A."/>
            <person name="Long M."/>
            <person name="Low L."/>
            <person name="Lozovsky E."/>
            <person name="Lu J."/>
            <person name="Luo M."/>
            <person name="Machado C.A."/>
            <person name="Makalowski W."/>
            <person name="Marzo M."/>
            <person name="Matsuda M."/>
            <person name="Matzkin L."/>
            <person name="McAllister B."/>
            <person name="McBride C.S."/>
            <person name="McKernan B."/>
            <person name="McKernan K."/>
            <person name="Mendez-Lago M."/>
            <person name="Minx P."/>
            <person name="Mollenhauer M.U."/>
            <person name="Montooth K."/>
            <person name="Mount S.M."/>
            <person name="Mu X."/>
            <person name="Myers E."/>
            <person name="Negre B."/>
            <person name="Newfeld S."/>
            <person name="Nielsen R."/>
            <person name="Noor M.A."/>
            <person name="O'Grady P."/>
            <person name="Pachter L."/>
            <person name="Papaceit M."/>
            <person name="Parisi M.J."/>
            <person name="Parisi M."/>
            <person name="Parts L."/>
            <person name="Pedersen J.S."/>
            <person name="Pesole G."/>
            <person name="Phillippy A.M."/>
            <person name="Ponting C.P."/>
            <person name="Pop M."/>
            <person name="Porcelli D."/>
            <person name="Powell J.R."/>
            <person name="Prohaska S."/>
            <person name="Pruitt K."/>
            <person name="Puig M."/>
            <person name="Quesneville H."/>
            <person name="Ram K.R."/>
            <person name="Rand D."/>
            <person name="Rasmussen M.D."/>
            <person name="Reed L.K."/>
            <person name="Reenan R."/>
            <person name="Reily A."/>
            <person name="Remington K.A."/>
            <person name="Rieger T.T."/>
            <person name="Ritchie M.G."/>
            <person name="Robin C."/>
            <person name="Rogers Y.H."/>
            <person name="Rohde C."/>
            <person name="Rozas J."/>
            <person name="Rubenfield M.J."/>
            <person name="Ruiz A."/>
            <person name="Russo S."/>
            <person name="Salzberg S.L."/>
            <person name="Sanchez-Gracia A."/>
            <person name="Saranga D.J."/>
            <person name="Sato H."/>
            <person name="Schaeffer S.W."/>
            <person name="Schatz M.C."/>
            <person name="Schlenke T."/>
            <person name="Schwartz R."/>
            <person name="Segarra C."/>
            <person name="Singh R.S."/>
            <person name="Sirot L."/>
            <person name="Sirota M."/>
            <person name="Sisneros N.B."/>
            <person name="Smith C.D."/>
            <person name="Smith T.F."/>
            <person name="Spieth J."/>
            <person name="Stage D.E."/>
            <person name="Stark A."/>
            <person name="Stephan W."/>
            <person name="Strausberg R.L."/>
            <person name="Strempel S."/>
            <person name="Sturgill D."/>
            <person name="Sutton G."/>
            <person name="Sutton G.G."/>
            <person name="Tao W."/>
            <person name="Teichmann S."/>
            <person name="Tobari Y.N."/>
            <person name="Tomimura Y."/>
            <person name="Tsolas J.M."/>
            <person name="Valente V.L."/>
            <person name="Venter E."/>
            <person name="Venter J.C."/>
            <person name="Vicario S."/>
            <person name="Vieira F.G."/>
            <person name="Vilella A.J."/>
            <person name="Villasante A."/>
            <person name="Walenz B."/>
            <person name="Wang J."/>
            <person name="Wasserman M."/>
            <person name="Watts T."/>
            <person name="Wilson D."/>
            <person name="Wilson R.K."/>
            <person name="Wing R.A."/>
            <person name="Wolfner M.F."/>
            <person name="Wong A."/>
            <person name="Wong G.K."/>
            <person name="Wu C.I."/>
            <person name="Wu G."/>
            <person name="Yamamoto D."/>
            <person name="Yang H.P."/>
            <person name="Yang S.P."/>
            <person name="Yorke J.A."/>
            <person name="Yoshida K."/>
            <person name="Zdobnov E."/>
            <person name="Zhang P."/>
            <person name="Zhang Y."/>
            <person name="Zimin A.V."/>
            <person name="Baldwin J."/>
            <person name="Abdouelleil A."/>
            <person name="Abdulkadir J."/>
            <person name="Abebe A."/>
            <person name="Abera B."/>
            <person name="Abreu J."/>
            <person name="Acer S.C."/>
            <person name="Aftuck L."/>
            <person name="Alexander A."/>
            <person name="An P."/>
            <person name="Anderson E."/>
            <person name="Anderson S."/>
            <person name="Arachi H."/>
            <person name="Azer M."/>
            <person name="Bachantsang P."/>
            <person name="Barry A."/>
            <person name="Bayul T."/>
            <person name="Berlin A."/>
            <person name="Bessette D."/>
            <person name="Bloom T."/>
            <person name="Blye J."/>
            <person name="Boguslavskiy L."/>
            <person name="Bonnet C."/>
            <person name="Boukhgalter B."/>
            <person name="Bourzgui I."/>
            <person name="Brown A."/>
            <person name="Cahill P."/>
            <person name="Channer S."/>
            <person name="Cheshatsang Y."/>
            <person name="Chuda L."/>
            <person name="Citroen M."/>
            <person name="Collymore A."/>
            <person name="Cooke P."/>
            <person name="Costello M."/>
            <person name="D'Aco K."/>
            <person name="Daza R."/>
            <person name="De Haan G."/>
            <person name="DeGray S."/>
            <person name="DeMaso C."/>
            <person name="Dhargay N."/>
            <person name="Dooley K."/>
            <person name="Dooley E."/>
            <person name="Doricent M."/>
            <person name="Dorje P."/>
            <person name="Dorjee K."/>
            <person name="Dupes A."/>
            <person name="Elong R."/>
            <person name="Falk J."/>
            <person name="Farina A."/>
            <person name="Faro S."/>
            <person name="Ferguson D."/>
            <person name="Fisher S."/>
            <person name="Foley C.D."/>
            <person name="Franke A."/>
            <person name="Friedrich D."/>
            <person name="Gadbois L."/>
            <person name="Gearin G."/>
            <person name="Gearin C.R."/>
            <person name="Giannoukos G."/>
            <person name="Goode T."/>
            <person name="Graham J."/>
            <person name="Grandbois E."/>
            <person name="Grewal S."/>
            <person name="Gyaltsen K."/>
            <person name="Hafez N."/>
            <person name="Hagos B."/>
            <person name="Hall J."/>
            <person name="Henson C."/>
            <person name="Hollinger A."/>
            <person name="Honan T."/>
            <person name="Huard M.D."/>
            <person name="Hughes L."/>
            <person name="Hurhula B."/>
            <person name="Husby M.E."/>
            <person name="Kamat A."/>
            <person name="Kanga B."/>
            <person name="Kashin S."/>
            <person name="Khazanovich D."/>
            <person name="Kisner P."/>
            <person name="Lance K."/>
            <person name="Lara M."/>
            <person name="Lee W."/>
            <person name="Lennon N."/>
            <person name="Letendre F."/>
            <person name="LeVine R."/>
            <person name="Lipovsky A."/>
            <person name="Liu X."/>
            <person name="Liu J."/>
            <person name="Liu S."/>
            <person name="Lokyitsang T."/>
            <person name="Lokyitsang Y."/>
            <person name="Lubonja R."/>
            <person name="Lui A."/>
            <person name="MacDonald P."/>
            <person name="Magnisalis V."/>
            <person name="Maru K."/>
            <person name="Matthews C."/>
            <person name="McCusker W."/>
            <person name="McDonough S."/>
            <person name="Mehta T."/>
            <person name="Meldrim J."/>
            <person name="Meneus L."/>
            <person name="Mihai O."/>
            <person name="Mihalev A."/>
            <person name="Mihova T."/>
            <person name="Mittelman R."/>
            <person name="Mlenga V."/>
            <person name="Montmayeur A."/>
            <person name="Mulrain L."/>
            <person name="Navidi A."/>
            <person name="Naylor J."/>
            <person name="Negash T."/>
            <person name="Nguyen T."/>
            <person name="Nguyen N."/>
            <person name="Nicol R."/>
            <person name="Norbu C."/>
            <person name="Norbu N."/>
            <person name="Novod N."/>
            <person name="O'Neill B."/>
            <person name="Osman S."/>
            <person name="Markiewicz E."/>
            <person name="Oyono O.L."/>
            <person name="Patti C."/>
            <person name="Phunkhang P."/>
            <person name="Pierre F."/>
            <person name="Priest M."/>
            <person name="Raghuraman S."/>
            <person name="Rege F."/>
            <person name="Reyes R."/>
            <person name="Rise C."/>
            <person name="Rogov P."/>
            <person name="Ross K."/>
            <person name="Ryan E."/>
            <person name="Settipalli S."/>
            <person name="Shea T."/>
            <person name="Sherpa N."/>
            <person name="Shi L."/>
            <person name="Shih D."/>
            <person name="Sparrow T."/>
            <person name="Spaulding J."/>
            <person name="Stalker J."/>
            <person name="Stange-Thomann N."/>
            <person name="Stavropoulos S."/>
            <person name="Stone C."/>
            <person name="Strader C."/>
            <person name="Tesfaye S."/>
            <person name="Thomson T."/>
            <person name="Thoulutsang Y."/>
            <person name="Thoulutsang D."/>
            <person name="Topham K."/>
            <person name="Topping I."/>
            <person name="Tsamla T."/>
            <person name="Vassiliev H."/>
            <person name="Vo A."/>
            <person name="Wangchuk T."/>
            <person name="Wangdi T."/>
            <person name="Weiand M."/>
            <person name="Wilkinson J."/>
            <person name="Wilson A."/>
            <person name="Yadav S."/>
            <person name="Young G."/>
            <person name="Yu Q."/>
            <person name="Zembek L."/>
            <person name="Zhong D."/>
            <person name="Zimmer A."/>
            <person name="Zwirko Z."/>
            <person name="Jaffe D.B."/>
            <person name="Alvarez P."/>
            <person name="Brockman W."/>
            <person name="Butler J."/>
            <person name="Chin C."/>
            <person name="Gnerre S."/>
            <person name="Grabherr M."/>
            <person name="Kleber M."/>
            <person name="Mauceli E."/>
            <person name="MacCallum I."/>
        </authorList>
    </citation>
    <scope>NUCLEOTIDE SEQUENCE [LARGE SCALE GENOMIC DNA]</scope>
    <source>
        <strain evidence="15">white501</strain>
    </source>
</reference>
<dbReference type="Bgee" id="FBgn0270103">
    <property type="expression patterns" value="Expressed in embryo and 3 other cell types or tissues"/>
</dbReference>
<comment type="subcellular location">
    <subcellularLocation>
        <location evidence="2">Cytoplasm</location>
    </subcellularLocation>
    <subcellularLocation>
        <location evidence="1">Nucleus</location>
    </subcellularLocation>
</comment>
<dbReference type="PROSITE" id="PS50166">
    <property type="entry name" value="IMPORTIN_B_NT"/>
    <property type="match status" value="1"/>
</dbReference>
<evidence type="ECO:0000256" key="5">
    <source>
        <dbReference type="ARBA" id="ARBA00022737"/>
    </source>
</evidence>
<dbReference type="Gene3D" id="1.25.10.10">
    <property type="entry name" value="Leucine-rich Repeat Variant"/>
    <property type="match status" value="3"/>
</dbReference>
<dbReference type="Proteomes" id="UP000000304">
    <property type="component" value="Chromosome 3L"/>
</dbReference>
<dbReference type="InterPro" id="IPR040122">
    <property type="entry name" value="Importin_beta"/>
</dbReference>
<name>B4QJC4_DROSI</name>
<evidence type="ECO:0000259" key="13">
    <source>
        <dbReference type="PROSITE" id="PS50166"/>
    </source>
</evidence>
<dbReference type="InterPro" id="IPR001494">
    <property type="entry name" value="Importin-beta_N"/>
</dbReference>
<dbReference type="OrthoDB" id="5794049at2759"/>
<organism evidence="14 15">
    <name type="scientific">Drosophila simulans</name>
    <name type="common">Fruit fly</name>
    <dbReference type="NCBI Taxonomy" id="7240"/>
    <lineage>
        <taxon>Eukaryota</taxon>
        <taxon>Metazoa</taxon>
        <taxon>Ecdysozoa</taxon>
        <taxon>Arthropoda</taxon>
        <taxon>Hexapoda</taxon>
        <taxon>Insecta</taxon>
        <taxon>Pterygota</taxon>
        <taxon>Neoptera</taxon>
        <taxon>Endopterygota</taxon>
        <taxon>Diptera</taxon>
        <taxon>Brachycera</taxon>
        <taxon>Muscomorpha</taxon>
        <taxon>Ephydroidea</taxon>
        <taxon>Drosophilidae</taxon>
        <taxon>Drosophila</taxon>
        <taxon>Sophophora</taxon>
    </lineage>
</organism>
<evidence type="ECO:0000256" key="10">
    <source>
        <dbReference type="ARBA" id="ARBA00076938"/>
    </source>
</evidence>
<dbReference type="GO" id="GO:0045880">
    <property type="term" value="P:positive regulation of smoothened signaling pathway"/>
    <property type="evidence" value="ECO:0007669"/>
    <property type="project" value="EnsemblMetazoa"/>
</dbReference>
<dbReference type="FunFam" id="1.25.10.10:FF:000297">
    <property type="entry name" value="Transportin-1"/>
    <property type="match status" value="1"/>
</dbReference>
<dbReference type="InterPro" id="IPR016024">
    <property type="entry name" value="ARM-type_fold"/>
</dbReference>
<dbReference type="Pfam" id="PF25780">
    <property type="entry name" value="TPR_IPO5"/>
    <property type="match status" value="1"/>
</dbReference>
<evidence type="ECO:0000256" key="8">
    <source>
        <dbReference type="ARBA" id="ARBA00038423"/>
    </source>
</evidence>
<evidence type="ECO:0000256" key="11">
    <source>
        <dbReference type="ARBA" id="ARBA00080641"/>
    </source>
</evidence>
<dbReference type="Pfam" id="PF03810">
    <property type="entry name" value="IBN_N"/>
    <property type="match status" value="1"/>
</dbReference>
<feature type="region of interest" description="Disordered" evidence="12">
    <location>
        <begin position="337"/>
        <end position="371"/>
    </location>
</feature>
<dbReference type="HOGENOM" id="CLU_243198_0_0_1"/>
<dbReference type="GO" id="GO:0031267">
    <property type="term" value="F:small GTPase binding"/>
    <property type="evidence" value="ECO:0007669"/>
    <property type="project" value="InterPro"/>
</dbReference>
<dbReference type="SUPFAM" id="SSF48371">
    <property type="entry name" value="ARM repeat"/>
    <property type="match status" value="2"/>
</dbReference>
<comment type="similarity">
    <text evidence="8">Belongs to the importin beta family. Importin beta-2 subfamily.</text>
</comment>
<dbReference type="SMART" id="SM00913">
    <property type="entry name" value="IBN_N"/>
    <property type="match status" value="2"/>
</dbReference>
<evidence type="ECO:0000256" key="3">
    <source>
        <dbReference type="ARBA" id="ARBA00022448"/>
    </source>
</evidence>
<dbReference type="GO" id="GO:0031981">
    <property type="term" value="C:nuclear lumen"/>
    <property type="evidence" value="ECO:0007669"/>
    <property type="project" value="UniProtKB-ARBA"/>
</dbReference>
<keyword evidence="5" id="KW-0677">Repeat</keyword>
<evidence type="ECO:0000313" key="14">
    <source>
        <dbReference type="EMBL" id="EDX09433.1"/>
    </source>
</evidence>
<dbReference type="GO" id="GO:0006607">
    <property type="term" value="P:NLS-bearing protein import into nucleus"/>
    <property type="evidence" value="ECO:0007669"/>
    <property type="project" value="EnsemblMetazoa"/>
</dbReference>
<evidence type="ECO:0000256" key="6">
    <source>
        <dbReference type="ARBA" id="ARBA00022927"/>
    </source>
</evidence>
<evidence type="ECO:0000256" key="12">
    <source>
        <dbReference type="SAM" id="MobiDB-lite"/>
    </source>
</evidence>
<keyword evidence="3" id="KW-0813">Transport</keyword>
<dbReference type="Pfam" id="PF25574">
    <property type="entry name" value="TPR_IMB1"/>
    <property type="match status" value="2"/>
</dbReference>
<dbReference type="GO" id="GO:0035167">
    <property type="term" value="P:larval lymph gland hemopoiesis"/>
    <property type="evidence" value="ECO:0007669"/>
    <property type="project" value="EnsemblMetazoa"/>
</dbReference>
<dbReference type="GO" id="GO:0005737">
    <property type="term" value="C:cytoplasm"/>
    <property type="evidence" value="ECO:0007669"/>
    <property type="project" value="UniProtKB-SubCell"/>
</dbReference>
<feature type="domain" description="Importin N-terminal" evidence="13">
    <location>
        <begin position="31"/>
        <end position="99"/>
    </location>
</feature>
<dbReference type="PANTHER" id="PTHR10527">
    <property type="entry name" value="IMPORTIN BETA"/>
    <property type="match status" value="1"/>
</dbReference>
<evidence type="ECO:0000256" key="7">
    <source>
        <dbReference type="ARBA" id="ARBA00023242"/>
    </source>
</evidence>
<accession>B4QJC4</accession>
<keyword evidence="15" id="KW-1185">Reference proteome</keyword>
<evidence type="ECO:0000256" key="1">
    <source>
        <dbReference type="ARBA" id="ARBA00004123"/>
    </source>
</evidence>
<sequence>MTWEPQGEGLQQIIAILKESQSPDTATQMAVQMKLEEFNRYPDFNNYLIYVLTKLKTEDEPTRSLSGLILKNNIRMHGTTLQPEIVEYIKHECLQAVGDSSPLIRATVGILITTIASNGGLHNWPQLLPSLCEMLDNQDYNVCEGAFSALQKICEDSAEILDSAALNRPLNVMIPKFLEYFKHSSPKIRSHAIACINQFIINRSQALMLNIDSFIENLFHLSSDEDHEVRKNVCHGLVMLLEVRMDRLMPHMSQIIEYMLLRTQDTDEGVALEASEFWLSLAEQSICKDVLAPYLAQLAPVLVRGMRYSEVDIILLKGNVEEDDMVPDREEDIRPRFHKSRAHTIRSTQEGGAGATGDDDDDEFEDGMDDDSSLSEWNLRKCSAAALDVLANVFREDCLPVVLPILKETLFHQEWVIKESGVLALGAIAEGCMQGMIQHLPELIPYLISCLSDKKALVRSITCWTLSRYANWVVNQPHDQYLKPLMEELLKRILDSNKRVQEAACSAFATLEEEACTELVPYLEYILKTLVFAFSKYQHKNLLILYDAVGTLADSVGHHLNKPQYIDILMPPLIDKWNLLKDDDKDLFPLLECLSSIATALQSGFLPYCDPVYRRCISLIEQTINQEMLCKQNQTYDHPDKERMIVALDLLSGLAEGLDRQIETLVANSNIMHLLYQCMQDVLPEVRQSSFALLGDLTKACFPHVHPFMGEFFPILGQNLNPDFISVCNNATWAIGEICMKLGEETKQYIRLVLSDLFIIINRPNTPKTLLENTGNSFGMAWTPRDEGLQQLLPILKDSQSPDKATQLAVQTTEDEATRSMSGLILKNNIRMYDITQQPEHMEYIKHECLQAVGDSSPQIRATVGILITTIASNIGLNNWPQLLPSLCEMLDNQDYNMCEGAFSVVQKICEDSAEILDHRPLNTMITKFLEYFKHSSPVIRSHAIACVNQFIINRSQALMLNIDSLIVNLLDVPSDDDPSVRMNACHALVGLVRDRLDLMMPHMSQIIGLILLHSVDADENVALQACEFWLSLGKQRNCRNILSPILSQLVPVLVRRMQYTETDIVLLKGEVDEDDEPDRQQDISPRFHMSRVHGISNELDEDPDEDWDLAWNLRKCSASALDIISNIFGEECLPFLLPILNETLLHQEWVIKESGVLALGAIAEGCMQGLIQHLPELIPYLISCLSDEKPLVRSITCWTLMRFLKWVLNQPHDQYLKPLIEELLKCILDSNKRVQEAACSAFATLEEEASPQLVPYLENMLKTFVLALSKYQQRNRRTMYDVVGLLAESVGHHLNKPQYIDILMPPLMDKWNLVKDDDKDLFPLLECLSSIATALQSSFLPYCDSVYRKGISIIEETINQDKLCKQNISNEYPDKERMVIALDLVSGLTEGLGSLIEPLVANSRLLQLLCECMGDGIPEVRQSSFALLGDLSKACFTQVYPYTDQFITILVQNLNPSVVDVCNNAIWAIGQICVQLGEETKPYARLLLSELIILMNRQNIPKNLSNNAAITLGRLGNACPAEVAPYLPEFLRQWCLLLRHAHDHVEKYSSFMGMCHMITANPGGVVPDFLFFCSAIASWENPPQDLRQMIRRIIHGFKNQMGEENWLTFLGQFPPPLTHRLIELYDIGY</sequence>
<feature type="compositionally biased region" description="Acidic residues" evidence="12">
    <location>
        <begin position="357"/>
        <end position="371"/>
    </location>
</feature>
<dbReference type="GO" id="GO:0061608">
    <property type="term" value="F:nuclear import signal receptor activity"/>
    <property type="evidence" value="ECO:0007669"/>
    <property type="project" value="EnsemblMetazoa"/>
</dbReference>
<dbReference type="STRING" id="7240.B4QJC4"/>
<evidence type="ECO:0000256" key="2">
    <source>
        <dbReference type="ARBA" id="ARBA00004496"/>
    </source>
</evidence>
<keyword evidence="7" id="KW-0539">Nucleus</keyword>
<dbReference type="EMBL" id="CM000363">
    <property type="protein sequence ID" value="EDX09433.1"/>
    <property type="molecule type" value="Genomic_DNA"/>
</dbReference>
<keyword evidence="4" id="KW-0963">Cytoplasm</keyword>
<dbReference type="FunFam" id="1.25.10.10:FF:000028">
    <property type="entry name" value="Transportin-1 isoform 1"/>
    <property type="match status" value="1"/>
</dbReference>
<evidence type="ECO:0000256" key="9">
    <source>
        <dbReference type="ARBA" id="ARBA00067327"/>
    </source>
</evidence>
<keyword evidence="6" id="KW-0653">Protein transport</keyword>
<gene>
    <name evidence="14" type="primary">Dsim\GD13948</name>
    <name evidence="14" type="ORF">Dsim_GD13948</name>
</gene>
<dbReference type="InterPro" id="IPR011989">
    <property type="entry name" value="ARM-like"/>
</dbReference>
<evidence type="ECO:0000256" key="4">
    <source>
        <dbReference type="ARBA" id="ARBA00022490"/>
    </source>
</evidence>
<evidence type="ECO:0000313" key="15">
    <source>
        <dbReference type="Proteomes" id="UP000000304"/>
    </source>
</evidence>
<protein>
    <recommendedName>
        <fullName evidence="9">Transportin-1</fullName>
    </recommendedName>
    <alternativeName>
        <fullName evidence="10">Importin beta-2</fullName>
    </alternativeName>
    <alternativeName>
        <fullName evidence="11">Karyopherin beta-2</fullName>
    </alternativeName>
</protein>
<proteinExistence type="inferred from homology"/>
<dbReference type="Pfam" id="PF13513">
    <property type="entry name" value="HEAT_EZ"/>
    <property type="match status" value="2"/>
</dbReference>
<dbReference type="InterPro" id="IPR058584">
    <property type="entry name" value="IMB1_TNPO1-like_TPR"/>
</dbReference>
<dbReference type="OMA" id="CHMITAN"/>
<dbReference type="InterPro" id="IPR057672">
    <property type="entry name" value="TPR_IPO4/5"/>
</dbReference>
<dbReference type="PhylomeDB" id="B4QJC4"/>